<dbReference type="EC" id="2.3.1.-" evidence="2"/>
<dbReference type="SUPFAM" id="SSF55729">
    <property type="entry name" value="Acyl-CoA N-acyltransferases (Nat)"/>
    <property type="match status" value="1"/>
</dbReference>
<dbReference type="Gene3D" id="3.40.630.30">
    <property type="match status" value="2"/>
</dbReference>
<keyword evidence="2" id="KW-0808">Transferase</keyword>
<dbReference type="PROSITE" id="PS51186">
    <property type="entry name" value="GNAT"/>
    <property type="match status" value="1"/>
</dbReference>
<dbReference type="PANTHER" id="PTHR37817:SF1">
    <property type="entry name" value="N-ACETYLTRANSFERASE EIS"/>
    <property type="match status" value="1"/>
</dbReference>
<dbReference type="InterPro" id="IPR025559">
    <property type="entry name" value="Eis_dom"/>
</dbReference>
<dbReference type="InterPro" id="IPR016181">
    <property type="entry name" value="Acyl_CoA_acyltransferase"/>
</dbReference>
<dbReference type="EMBL" id="JBHTKZ010000064">
    <property type="protein sequence ID" value="MFD1184014.1"/>
    <property type="molecule type" value="Genomic_DNA"/>
</dbReference>
<evidence type="ECO:0000313" key="3">
    <source>
        <dbReference type="Proteomes" id="UP001597211"/>
    </source>
</evidence>
<sequence length="390" mass="44560">MEIRPLRADEFESSLSLSEYAFQYKVKPEEREEQRKSFIPERSWGAFEGGELLAKLMLLPLHLYVQGRPVPMGGIAGVATWPEHRRSGLVRELLTAALRRMNEQGQHLSCLHPFSIPFYRKFGWEVYTDYKKYTIPIDSFPSKSYASGSVKRDVKDIELLNGIYHAFARRYNGMLVRDEEWWKRSVLGDRNHTAVYYTESGQPEGYLLYQVKNGELVIGEFVFLNETARQGLWAYLANHDSMVTQAVFDRVPADDLQPYLLRDPRCKQETVPYFMARIVNAAAFVADYSFTSRASAGPIRLGLRVEDGFAPWNGRDWQLEVSPEGKGNLSPADPVKPGLACDIQTLTAMLLGYKRPREMFAYGKLSGLEEDAETLERLIPISQTALLDFF</sequence>
<dbReference type="Proteomes" id="UP001597211">
    <property type="component" value="Unassembled WGS sequence"/>
</dbReference>
<proteinExistence type="predicted"/>
<protein>
    <submittedName>
        <fullName evidence="2">Enhanced intracellular survival protein Eis</fullName>
        <ecNumber evidence="2">2.3.1.-</ecNumber>
    </submittedName>
</protein>
<dbReference type="InterPro" id="IPR041380">
    <property type="entry name" value="Acetyltransf_17"/>
</dbReference>
<keyword evidence="3" id="KW-1185">Reference proteome</keyword>
<reference evidence="3" key="1">
    <citation type="journal article" date="2019" name="Int. J. Syst. Evol. Microbiol.">
        <title>The Global Catalogue of Microorganisms (GCM) 10K type strain sequencing project: providing services to taxonomists for standard genome sequencing and annotation.</title>
        <authorList>
            <consortium name="The Broad Institute Genomics Platform"/>
            <consortium name="The Broad Institute Genome Sequencing Center for Infectious Disease"/>
            <person name="Wu L."/>
            <person name="Ma J."/>
        </authorList>
    </citation>
    <scope>NUCLEOTIDE SEQUENCE [LARGE SCALE GENOMIC DNA]</scope>
    <source>
        <strain evidence="3">CCUG 48216</strain>
    </source>
</reference>
<evidence type="ECO:0000259" key="1">
    <source>
        <dbReference type="PROSITE" id="PS51186"/>
    </source>
</evidence>
<dbReference type="Pfam" id="PF17668">
    <property type="entry name" value="Acetyltransf_17"/>
    <property type="match status" value="1"/>
</dbReference>
<name>A0ABW3SGS2_9BACL</name>
<dbReference type="Gene3D" id="3.30.1050.10">
    <property type="entry name" value="SCP2 sterol-binding domain"/>
    <property type="match status" value="1"/>
</dbReference>
<dbReference type="InterPro" id="IPR036527">
    <property type="entry name" value="SCP2_sterol-bd_dom_sf"/>
</dbReference>
<evidence type="ECO:0000313" key="2">
    <source>
        <dbReference type="EMBL" id="MFD1184014.1"/>
    </source>
</evidence>
<organism evidence="2 3">
    <name type="scientific">Paenibacillus timonensis</name>
    <dbReference type="NCBI Taxonomy" id="225915"/>
    <lineage>
        <taxon>Bacteria</taxon>
        <taxon>Bacillati</taxon>
        <taxon>Bacillota</taxon>
        <taxon>Bacilli</taxon>
        <taxon>Bacillales</taxon>
        <taxon>Paenibacillaceae</taxon>
        <taxon>Paenibacillus</taxon>
    </lineage>
</organism>
<dbReference type="Pfam" id="PF13530">
    <property type="entry name" value="SCP2_2"/>
    <property type="match status" value="1"/>
</dbReference>
<dbReference type="RefSeq" id="WP_240271165.1">
    <property type="nucleotide sequence ID" value="NZ_JAKSXN010000072.1"/>
</dbReference>
<dbReference type="InterPro" id="IPR000182">
    <property type="entry name" value="GNAT_dom"/>
</dbReference>
<dbReference type="Pfam" id="PF13527">
    <property type="entry name" value="Acetyltransf_9"/>
    <property type="match status" value="1"/>
</dbReference>
<gene>
    <name evidence="2" type="primary">eis</name>
    <name evidence="2" type="ORF">ACFQ2Z_21940</name>
</gene>
<accession>A0ABW3SGS2</accession>
<dbReference type="PANTHER" id="PTHR37817">
    <property type="entry name" value="N-ACETYLTRANSFERASE EIS"/>
    <property type="match status" value="1"/>
</dbReference>
<dbReference type="CDD" id="cd04301">
    <property type="entry name" value="NAT_SF"/>
    <property type="match status" value="1"/>
</dbReference>
<dbReference type="InterPro" id="IPR051554">
    <property type="entry name" value="Acetyltransferase_Eis"/>
</dbReference>
<dbReference type="SUPFAM" id="SSF55718">
    <property type="entry name" value="SCP-like"/>
    <property type="match status" value="1"/>
</dbReference>
<keyword evidence="2" id="KW-0012">Acyltransferase</keyword>
<comment type="caution">
    <text evidence="2">The sequence shown here is derived from an EMBL/GenBank/DDBJ whole genome shotgun (WGS) entry which is preliminary data.</text>
</comment>
<dbReference type="GO" id="GO:0016746">
    <property type="term" value="F:acyltransferase activity"/>
    <property type="evidence" value="ECO:0007669"/>
    <property type="project" value="UniProtKB-KW"/>
</dbReference>
<feature type="domain" description="N-acetyltransferase" evidence="1">
    <location>
        <begin position="1"/>
        <end position="147"/>
    </location>
</feature>